<dbReference type="InterPro" id="IPR036351">
    <property type="entry name" value="Ribosomal_eL32_sf"/>
</dbReference>
<evidence type="ECO:0000256" key="1">
    <source>
        <dbReference type="SAM" id="SignalP"/>
    </source>
</evidence>
<keyword evidence="1" id="KW-0732">Signal</keyword>
<reference evidence="2" key="2">
    <citation type="submission" date="2025-09" db="UniProtKB">
        <authorList>
            <consortium name="Ensembl"/>
        </authorList>
    </citation>
    <scope>IDENTIFICATION</scope>
</reference>
<dbReference type="SUPFAM" id="SSF52042">
    <property type="entry name" value="Ribosomal protein L32e"/>
    <property type="match status" value="1"/>
</dbReference>
<evidence type="ECO:0000313" key="3">
    <source>
        <dbReference type="Proteomes" id="UP000261560"/>
    </source>
</evidence>
<name>A0A3B3B5P3_ORYME</name>
<accession>A0A3B3B5P3</accession>
<reference evidence="2" key="1">
    <citation type="submission" date="2025-08" db="UniProtKB">
        <authorList>
            <consortium name="Ensembl"/>
        </authorList>
    </citation>
    <scope>IDENTIFICATION</scope>
</reference>
<dbReference type="STRING" id="30732.ENSOMEP00000000906"/>
<evidence type="ECO:0000313" key="2">
    <source>
        <dbReference type="Ensembl" id="ENSOMEP00000000906.1"/>
    </source>
</evidence>
<feature type="chain" id="PRO_5017246885" evidence="1">
    <location>
        <begin position="25"/>
        <end position="141"/>
    </location>
</feature>
<dbReference type="PaxDb" id="30732-ENSOMEP00000000906"/>
<keyword evidence="3" id="KW-1185">Reference proteome</keyword>
<protein>
    <submittedName>
        <fullName evidence="2">Uncharacterized protein</fullName>
    </submittedName>
</protein>
<dbReference type="Ensembl" id="ENSOMET00000015096.1">
    <property type="protein sequence ID" value="ENSOMEP00000000906.1"/>
    <property type="gene ID" value="ENSOMEG00000001795.1"/>
</dbReference>
<dbReference type="AlphaFoldDB" id="A0A3B3B5P3"/>
<organism evidence="2 3">
    <name type="scientific">Oryzias melastigma</name>
    <name type="common">Marine medaka</name>
    <dbReference type="NCBI Taxonomy" id="30732"/>
    <lineage>
        <taxon>Eukaryota</taxon>
        <taxon>Metazoa</taxon>
        <taxon>Chordata</taxon>
        <taxon>Craniata</taxon>
        <taxon>Vertebrata</taxon>
        <taxon>Euteleostomi</taxon>
        <taxon>Actinopterygii</taxon>
        <taxon>Neopterygii</taxon>
        <taxon>Teleostei</taxon>
        <taxon>Neoteleostei</taxon>
        <taxon>Acanthomorphata</taxon>
        <taxon>Ovalentaria</taxon>
        <taxon>Atherinomorphae</taxon>
        <taxon>Beloniformes</taxon>
        <taxon>Adrianichthyidae</taxon>
        <taxon>Oryziinae</taxon>
        <taxon>Oryzias</taxon>
    </lineage>
</organism>
<sequence>MKFKVRAWWFWVFIVAALRPPTKPKTVKRQTEEFMCPRLTDILVMIGTKKTSSFCPTAFKTFLMHNVKELNVLMMSNKIHRTQYLHHAAYKSIILFLHFNLKQTIFKHLFSSLSKEFHVLTPAKEIDICLSVVFTLGALKS</sequence>
<feature type="signal peptide" evidence="1">
    <location>
        <begin position="1"/>
        <end position="24"/>
    </location>
</feature>
<proteinExistence type="predicted"/>
<dbReference type="Proteomes" id="UP000261560">
    <property type="component" value="Unplaced"/>
</dbReference>